<accession>A0A1F6C197</accession>
<comment type="caution">
    <text evidence="1">The sequence shown here is derived from an EMBL/GenBank/DDBJ whole genome shotgun (WGS) entry which is preliminary data.</text>
</comment>
<reference evidence="1 2" key="1">
    <citation type="journal article" date="2016" name="Nat. Commun.">
        <title>Thousands of microbial genomes shed light on interconnected biogeochemical processes in an aquifer system.</title>
        <authorList>
            <person name="Anantharaman K."/>
            <person name="Brown C.T."/>
            <person name="Hug L.A."/>
            <person name="Sharon I."/>
            <person name="Castelle C.J."/>
            <person name="Probst A.J."/>
            <person name="Thomas B.C."/>
            <person name="Singh A."/>
            <person name="Wilkins M.J."/>
            <person name="Karaoz U."/>
            <person name="Brodie E.L."/>
            <person name="Williams K.H."/>
            <person name="Hubbard S.S."/>
            <person name="Banfield J.F."/>
        </authorList>
    </citation>
    <scope>NUCLEOTIDE SEQUENCE [LARGE SCALE GENOMIC DNA]</scope>
</reference>
<dbReference type="EMBL" id="MFKP01000061">
    <property type="protein sequence ID" value="OGG42931.1"/>
    <property type="molecule type" value="Genomic_DNA"/>
</dbReference>
<protein>
    <submittedName>
        <fullName evidence="1">Uncharacterized protein</fullName>
    </submittedName>
</protein>
<evidence type="ECO:0000313" key="2">
    <source>
        <dbReference type="Proteomes" id="UP000178249"/>
    </source>
</evidence>
<dbReference type="AlphaFoldDB" id="A0A1F6C197"/>
<gene>
    <name evidence="1" type="ORF">A2841_02190</name>
</gene>
<organism evidence="1 2">
    <name type="scientific">Candidatus Kaiserbacteria bacterium RIFCSPHIGHO2_01_FULL_48_10</name>
    <dbReference type="NCBI Taxonomy" id="1798476"/>
    <lineage>
        <taxon>Bacteria</taxon>
        <taxon>Candidatus Kaiseribacteriota</taxon>
    </lineage>
</organism>
<dbReference type="Proteomes" id="UP000178249">
    <property type="component" value="Unassembled WGS sequence"/>
</dbReference>
<evidence type="ECO:0000313" key="1">
    <source>
        <dbReference type="EMBL" id="OGG42931.1"/>
    </source>
</evidence>
<sequence length="109" mass="12549">MTVEKRFAKGYIFSDRPHPEARRNEIFLQHVTSDDLEMDARPVPTSLWNAWDTVRIGKPITTSEDPKDNLYPMFVQRQEVVEAGGIIVPEISLPQKVWDGIQSLEPEDQ</sequence>
<proteinExistence type="predicted"/>
<name>A0A1F6C197_9BACT</name>